<feature type="domain" description="C2" evidence="3">
    <location>
        <begin position="1"/>
        <end position="112"/>
    </location>
</feature>
<dbReference type="PANTHER" id="PTHR45911">
    <property type="entry name" value="C2 DOMAIN-CONTAINING PROTEIN"/>
    <property type="match status" value="1"/>
</dbReference>
<evidence type="ECO:0000256" key="1">
    <source>
        <dbReference type="ARBA" id="ARBA00022723"/>
    </source>
</evidence>
<dbReference type="SMART" id="SM00239">
    <property type="entry name" value="C2"/>
    <property type="match status" value="1"/>
</dbReference>
<dbReference type="Pfam" id="PF00168">
    <property type="entry name" value="C2"/>
    <property type="match status" value="1"/>
</dbReference>
<dbReference type="Gramene" id="OIW06469">
    <property type="protein sequence ID" value="OIW06469"/>
    <property type="gene ID" value="TanjilG_05240"/>
</dbReference>
<dbReference type="PANTHER" id="PTHR45911:SF4">
    <property type="entry name" value="MULTIPLE C2 AND TRANSMEMBRANE DOMAIN-CONTAINING PROTEIN"/>
    <property type="match status" value="1"/>
</dbReference>
<dbReference type="InterPro" id="IPR035892">
    <property type="entry name" value="C2_domain_sf"/>
</dbReference>
<reference evidence="4 5" key="1">
    <citation type="journal article" date="2017" name="Plant Biotechnol. J.">
        <title>A comprehensive draft genome sequence for lupin (Lupinus angustifolius), an emerging health food: insights into plant-microbe interactions and legume evolution.</title>
        <authorList>
            <person name="Hane J.K."/>
            <person name="Ming Y."/>
            <person name="Kamphuis L.G."/>
            <person name="Nelson M.N."/>
            <person name="Garg G."/>
            <person name="Atkins C.A."/>
            <person name="Bayer P.E."/>
            <person name="Bravo A."/>
            <person name="Bringans S."/>
            <person name="Cannon S."/>
            <person name="Edwards D."/>
            <person name="Foley R."/>
            <person name="Gao L.L."/>
            <person name="Harrison M.J."/>
            <person name="Huang W."/>
            <person name="Hurgobin B."/>
            <person name="Li S."/>
            <person name="Liu C.W."/>
            <person name="McGrath A."/>
            <person name="Morahan G."/>
            <person name="Murray J."/>
            <person name="Weller J."/>
            <person name="Jian J."/>
            <person name="Singh K.B."/>
        </authorList>
    </citation>
    <scope>NUCLEOTIDE SEQUENCE</scope>
    <source>
        <strain evidence="5">cv. Tanjil</strain>
        <tissue evidence="4">Whole plant</tissue>
    </source>
</reference>
<keyword evidence="2" id="KW-0106">Calcium</keyword>
<name>A0A4P1RBI0_LUPAN</name>
<protein>
    <recommendedName>
        <fullName evidence="3">C2 domain-containing protein</fullName>
    </recommendedName>
</protein>
<evidence type="ECO:0000256" key="2">
    <source>
        <dbReference type="ARBA" id="ARBA00022837"/>
    </source>
</evidence>
<proteinExistence type="predicted"/>
<keyword evidence="5" id="KW-1185">Reference proteome</keyword>
<dbReference type="GO" id="GO:0016020">
    <property type="term" value="C:membrane"/>
    <property type="evidence" value="ECO:0007669"/>
    <property type="project" value="TreeGrafter"/>
</dbReference>
<sequence>MWMKKAQNGYYTKLYVEVVDAHKLMPKDRNGTISAYVQVEFNNQSLNTQTVVCNLNPIWNETLSFNLDSSSKLKLRVYHDKKTVKYESEIGVKIYYVDEEDYHVSTPIQEHILLSLSSLPPPPEIEEEKSIEVTTQHEIEIRQIVVYEIFEEPLTPTVEPQEELPLRIEEIVDQANPSISTTRKVLRKLLDCKKFLGILPKRG</sequence>
<accession>A0A4P1RBI0</accession>
<evidence type="ECO:0000259" key="3">
    <source>
        <dbReference type="PROSITE" id="PS50004"/>
    </source>
</evidence>
<dbReference type="SUPFAM" id="SSF49562">
    <property type="entry name" value="C2 domain (Calcium/lipid-binding domain, CaLB)"/>
    <property type="match status" value="1"/>
</dbReference>
<keyword evidence="1" id="KW-0479">Metal-binding</keyword>
<evidence type="ECO:0000313" key="5">
    <source>
        <dbReference type="Proteomes" id="UP000188354"/>
    </source>
</evidence>
<evidence type="ECO:0000313" key="4">
    <source>
        <dbReference type="EMBL" id="OIW06469.1"/>
    </source>
</evidence>
<dbReference type="AlphaFoldDB" id="A0A4P1RBI0"/>
<gene>
    <name evidence="4" type="ORF">TanjilG_05240</name>
</gene>
<dbReference type="EMBL" id="CM007368">
    <property type="protein sequence ID" value="OIW06469.1"/>
    <property type="molecule type" value="Genomic_DNA"/>
</dbReference>
<dbReference type="Proteomes" id="UP000188354">
    <property type="component" value="Chromosome LG08"/>
</dbReference>
<dbReference type="PROSITE" id="PS50004">
    <property type="entry name" value="C2"/>
    <property type="match status" value="1"/>
</dbReference>
<dbReference type="GO" id="GO:0005509">
    <property type="term" value="F:calcium ion binding"/>
    <property type="evidence" value="ECO:0007669"/>
    <property type="project" value="TreeGrafter"/>
</dbReference>
<dbReference type="Gene3D" id="2.60.40.150">
    <property type="entry name" value="C2 domain"/>
    <property type="match status" value="1"/>
</dbReference>
<organism evidence="4 5">
    <name type="scientific">Lupinus angustifolius</name>
    <name type="common">Narrow-leaved blue lupine</name>
    <dbReference type="NCBI Taxonomy" id="3871"/>
    <lineage>
        <taxon>Eukaryota</taxon>
        <taxon>Viridiplantae</taxon>
        <taxon>Streptophyta</taxon>
        <taxon>Embryophyta</taxon>
        <taxon>Tracheophyta</taxon>
        <taxon>Spermatophyta</taxon>
        <taxon>Magnoliopsida</taxon>
        <taxon>eudicotyledons</taxon>
        <taxon>Gunneridae</taxon>
        <taxon>Pentapetalae</taxon>
        <taxon>rosids</taxon>
        <taxon>fabids</taxon>
        <taxon>Fabales</taxon>
        <taxon>Fabaceae</taxon>
        <taxon>Papilionoideae</taxon>
        <taxon>50 kb inversion clade</taxon>
        <taxon>genistoids sensu lato</taxon>
        <taxon>core genistoids</taxon>
        <taxon>Genisteae</taxon>
        <taxon>Lupinus</taxon>
    </lineage>
</organism>
<dbReference type="InterPro" id="IPR000008">
    <property type="entry name" value="C2_dom"/>
</dbReference>